<dbReference type="SUPFAM" id="SSF52833">
    <property type="entry name" value="Thioredoxin-like"/>
    <property type="match status" value="1"/>
</dbReference>
<evidence type="ECO:0000313" key="4">
    <source>
        <dbReference type="Proteomes" id="UP000632498"/>
    </source>
</evidence>
<organism evidence="3 4">
    <name type="scientific">Terasakiella brassicae</name>
    <dbReference type="NCBI Taxonomy" id="1634917"/>
    <lineage>
        <taxon>Bacteria</taxon>
        <taxon>Pseudomonadati</taxon>
        <taxon>Pseudomonadota</taxon>
        <taxon>Alphaproteobacteria</taxon>
        <taxon>Rhodospirillales</taxon>
        <taxon>Terasakiellaceae</taxon>
        <taxon>Terasakiella</taxon>
    </lineage>
</organism>
<dbReference type="InterPro" id="IPR013766">
    <property type="entry name" value="Thioredoxin_domain"/>
</dbReference>
<sequence>MRAAAFFIFAFSLLINFSASADDFYDLKHSIRGYKNLVNTPPAPLTKFTDKDGNTVTLADFKGKVVLLNLWATWCPPCIKEMPGLNELAKYFKDKDFVVLAIATGRQGRESPDDFLEKRELTAMASYSDKDQEFLRMMKISSLPVSFIIDQNGLMRGGVKGRTEWDTPDAKAALGKLLDNLKQS</sequence>
<dbReference type="PANTHER" id="PTHR42852:SF13">
    <property type="entry name" value="PROTEIN DIPZ"/>
    <property type="match status" value="1"/>
</dbReference>
<comment type="caution">
    <text evidence="3">The sequence shown here is derived from an EMBL/GenBank/DDBJ whole genome shotgun (WGS) entry which is preliminary data.</text>
</comment>
<protein>
    <recommendedName>
        <fullName evidence="2">Thioredoxin domain-containing protein</fullName>
    </recommendedName>
</protein>
<dbReference type="CDD" id="cd02966">
    <property type="entry name" value="TlpA_like_family"/>
    <property type="match status" value="1"/>
</dbReference>
<reference evidence="3" key="2">
    <citation type="submission" date="2020-09" db="EMBL/GenBank/DDBJ databases">
        <authorList>
            <person name="Sun Q."/>
            <person name="Zhou Y."/>
        </authorList>
    </citation>
    <scope>NUCLEOTIDE SEQUENCE</scope>
    <source>
        <strain evidence="3">CGMCC 1.15254</strain>
    </source>
</reference>
<evidence type="ECO:0000259" key="2">
    <source>
        <dbReference type="PROSITE" id="PS51352"/>
    </source>
</evidence>
<feature type="domain" description="Thioredoxin" evidence="2">
    <location>
        <begin position="37"/>
        <end position="179"/>
    </location>
</feature>
<dbReference type="PANTHER" id="PTHR42852">
    <property type="entry name" value="THIOL:DISULFIDE INTERCHANGE PROTEIN DSBE"/>
    <property type="match status" value="1"/>
</dbReference>
<dbReference type="EMBL" id="BMHV01000019">
    <property type="protein sequence ID" value="GGF70034.1"/>
    <property type="molecule type" value="Genomic_DNA"/>
</dbReference>
<dbReference type="Gene3D" id="3.40.30.10">
    <property type="entry name" value="Glutaredoxin"/>
    <property type="match status" value="1"/>
</dbReference>
<feature type="chain" id="PRO_5036721490" description="Thioredoxin domain-containing protein" evidence="1">
    <location>
        <begin position="22"/>
        <end position="184"/>
    </location>
</feature>
<feature type="signal peptide" evidence="1">
    <location>
        <begin position="1"/>
        <end position="21"/>
    </location>
</feature>
<dbReference type="RefSeq" id="WP_188665780.1">
    <property type="nucleotide sequence ID" value="NZ_BMHV01000019.1"/>
</dbReference>
<dbReference type="Proteomes" id="UP000632498">
    <property type="component" value="Unassembled WGS sequence"/>
</dbReference>
<proteinExistence type="predicted"/>
<dbReference type="InterPro" id="IPR050553">
    <property type="entry name" value="Thioredoxin_ResA/DsbE_sf"/>
</dbReference>
<dbReference type="InterPro" id="IPR013740">
    <property type="entry name" value="Redoxin"/>
</dbReference>
<gene>
    <name evidence="3" type="ORF">GCM10011332_25050</name>
</gene>
<name>A0A917C3J1_9PROT</name>
<dbReference type="GO" id="GO:0016491">
    <property type="term" value="F:oxidoreductase activity"/>
    <property type="evidence" value="ECO:0007669"/>
    <property type="project" value="InterPro"/>
</dbReference>
<evidence type="ECO:0000256" key="1">
    <source>
        <dbReference type="SAM" id="SignalP"/>
    </source>
</evidence>
<dbReference type="InterPro" id="IPR036249">
    <property type="entry name" value="Thioredoxin-like_sf"/>
</dbReference>
<dbReference type="AlphaFoldDB" id="A0A917C3J1"/>
<evidence type="ECO:0000313" key="3">
    <source>
        <dbReference type="EMBL" id="GGF70034.1"/>
    </source>
</evidence>
<dbReference type="PROSITE" id="PS51352">
    <property type="entry name" value="THIOREDOXIN_2"/>
    <property type="match status" value="1"/>
</dbReference>
<keyword evidence="4" id="KW-1185">Reference proteome</keyword>
<dbReference type="Pfam" id="PF08534">
    <property type="entry name" value="Redoxin"/>
    <property type="match status" value="1"/>
</dbReference>
<accession>A0A917C3J1</accession>
<keyword evidence="1" id="KW-0732">Signal</keyword>
<reference evidence="3" key="1">
    <citation type="journal article" date="2014" name="Int. J. Syst. Evol. Microbiol.">
        <title>Complete genome sequence of Corynebacterium casei LMG S-19264T (=DSM 44701T), isolated from a smear-ripened cheese.</title>
        <authorList>
            <consortium name="US DOE Joint Genome Institute (JGI-PGF)"/>
            <person name="Walter F."/>
            <person name="Albersmeier A."/>
            <person name="Kalinowski J."/>
            <person name="Ruckert C."/>
        </authorList>
    </citation>
    <scope>NUCLEOTIDE SEQUENCE</scope>
    <source>
        <strain evidence="3">CGMCC 1.15254</strain>
    </source>
</reference>